<dbReference type="GO" id="GO:0046872">
    <property type="term" value="F:metal ion binding"/>
    <property type="evidence" value="ECO:0007669"/>
    <property type="project" value="UniProtKB-KW"/>
</dbReference>
<dbReference type="InterPro" id="IPR000999">
    <property type="entry name" value="RNase_III_dom"/>
</dbReference>
<organism evidence="18 19">
    <name type="scientific">Campylobacter concisus</name>
    <dbReference type="NCBI Taxonomy" id="199"/>
    <lineage>
        <taxon>Bacteria</taxon>
        <taxon>Pseudomonadati</taxon>
        <taxon>Campylobacterota</taxon>
        <taxon>Epsilonproteobacteria</taxon>
        <taxon>Campylobacterales</taxon>
        <taxon>Campylobacteraceae</taxon>
        <taxon>Campylobacter</taxon>
    </lineage>
</organism>
<dbReference type="EC" id="3.1.26.3" evidence="15"/>
<dbReference type="PROSITE" id="PS00517">
    <property type="entry name" value="RNASE_3_1"/>
    <property type="match status" value="1"/>
</dbReference>
<accession>A0A0M3V1X9</accession>
<keyword evidence="12 15" id="KW-0378">Hydrolase</keyword>
<dbReference type="Gene3D" id="3.30.160.20">
    <property type="match status" value="1"/>
</dbReference>
<comment type="subunit">
    <text evidence="4 15">Homodimer.</text>
</comment>
<comment type="catalytic activity">
    <reaction evidence="1 15">
        <text>Endonucleolytic cleavage to 5'-phosphomonoester.</text>
        <dbReference type="EC" id="3.1.26.3"/>
    </reaction>
</comment>
<evidence type="ECO:0000259" key="16">
    <source>
        <dbReference type="PROSITE" id="PS50137"/>
    </source>
</evidence>
<dbReference type="RefSeq" id="WP_054195870.1">
    <property type="nucleotide sequence ID" value="NZ_CABMKQ010000046.1"/>
</dbReference>
<evidence type="ECO:0000259" key="17">
    <source>
        <dbReference type="PROSITE" id="PS50142"/>
    </source>
</evidence>
<evidence type="ECO:0000256" key="14">
    <source>
        <dbReference type="ARBA" id="ARBA00022884"/>
    </source>
</evidence>
<evidence type="ECO:0000256" key="11">
    <source>
        <dbReference type="ARBA" id="ARBA00022759"/>
    </source>
</evidence>
<dbReference type="GO" id="GO:0010468">
    <property type="term" value="P:regulation of gene expression"/>
    <property type="evidence" value="ECO:0007669"/>
    <property type="project" value="TreeGrafter"/>
</dbReference>
<dbReference type="AlphaFoldDB" id="A0A0M3V1X9"/>
<evidence type="ECO:0000256" key="1">
    <source>
        <dbReference type="ARBA" id="ARBA00000109"/>
    </source>
</evidence>
<dbReference type="GO" id="GO:0005737">
    <property type="term" value="C:cytoplasm"/>
    <property type="evidence" value="ECO:0007669"/>
    <property type="project" value="UniProtKB-SubCell"/>
</dbReference>
<keyword evidence="11 15" id="KW-0255">Endonuclease</keyword>
<comment type="function">
    <text evidence="15">Digests double-stranded RNA. Involved in the processing of primary rRNA transcript to yield the immediate precursors to the large and small rRNAs (23S and 16S). Processes some mRNAs, and tRNAs when they are encoded in the rRNA operon. Processes pre-crRNA and tracrRNA of type II CRISPR loci if present in the organism.</text>
</comment>
<proteinExistence type="inferred from homology"/>
<evidence type="ECO:0000256" key="10">
    <source>
        <dbReference type="ARBA" id="ARBA00022723"/>
    </source>
</evidence>
<feature type="domain" description="DRBM" evidence="16">
    <location>
        <begin position="154"/>
        <end position="223"/>
    </location>
</feature>
<evidence type="ECO:0000256" key="12">
    <source>
        <dbReference type="ARBA" id="ARBA00022801"/>
    </source>
</evidence>
<keyword evidence="7 15" id="KW-0507">mRNA processing</keyword>
<dbReference type="SUPFAM" id="SSF69065">
    <property type="entry name" value="RNase III domain-like"/>
    <property type="match status" value="1"/>
</dbReference>
<dbReference type="KEGG" id="ccoc:CCON33237_0020"/>
<dbReference type="GO" id="GO:0006397">
    <property type="term" value="P:mRNA processing"/>
    <property type="evidence" value="ECO:0007669"/>
    <property type="project" value="UniProtKB-UniRule"/>
</dbReference>
<gene>
    <name evidence="15 18" type="primary">rnc</name>
    <name evidence="18" type="ORF">CCON33237_0020</name>
</gene>
<comment type="subcellular location">
    <subcellularLocation>
        <location evidence="2 15">Cytoplasm</location>
    </subcellularLocation>
</comment>
<evidence type="ECO:0000256" key="7">
    <source>
        <dbReference type="ARBA" id="ARBA00022664"/>
    </source>
</evidence>
<dbReference type="FunFam" id="3.30.160.20:FF:000003">
    <property type="entry name" value="Ribonuclease 3"/>
    <property type="match status" value="1"/>
</dbReference>
<keyword evidence="15" id="KW-0699">rRNA-binding</keyword>
<evidence type="ECO:0000256" key="5">
    <source>
        <dbReference type="ARBA" id="ARBA00022490"/>
    </source>
</evidence>
<dbReference type="GO" id="GO:0004525">
    <property type="term" value="F:ribonuclease III activity"/>
    <property type="evidence" value="ECO:0007669"/>
    <property type="project" value="UniProtKB-UniRule"/>
</dbReference>
<evidence type="ECO:0000256" key="15">
    <source>
        <dbReference type="HAMAP-Rule" id="MF_00104"/>
    </source>
</evidence>
<evidence type="ECO:0000256" key="2">
    <source>
        <dbReference type="ARBA" id="ARBA00004496"/>
    </source>
</evidence>
<sequence length="223" mass="25067">MKNLEEFEESLGYKFKKSELLEEALTHKSTKQALNNERLEFLGDAVMDLIVAEYLFKKFSKIAEGDMSKLRAALVNEKSFANMARHLKMGEFLRLSLAEENNGGREKDSILSDAFEAVMGAIYLEAGLLKVREISINLLELCYPQIDFAHLEKDYKTALQEVTQAHLGVIPSYELIATSGPDHKKEFEIALLLNGEEISRAIGSSKKQAQQLAAKIALEKIKK</sequence>
<dbReference type="GeneID" id="28661684"/>
<dbReference type="CDD" id="cd00593">
    <property type="entry name" value="RIBOc"/>
    <property type="match status" value="1"/>
</dbReference>
<dbReference type="GO" id="GO:0008033">
    <property type="term" value="P:tRNA processing"/>
    <property type="evidence" value="ECO:0007669"/>
    <property type="project" value="UniProtKB-KW"/>
</dbReference>
<dbReference type="InterPro" id="IPR014720">
    <property type="entry name" value="dsRBD_dom"/>
</dbReference>
<dbReference type="Gene3D" id="1.10.1520.10">
    <property type="entry name" value="Ribonuclease III domain"/>
    <property type="match status" value="1"/>
</dbReference>
<dbReference type="GO" id="GO:0019843">
    <property type="term" value="F:rRNA binding"/>
    <property type="evidence" value="ECO:0007669"/>
    <property type="project" value="UniProtKB-KW"/>
</dbReference>
<dbReference type="PROSITE" id="PS50142">
    <property type="entry name" value="RNASE_3_2"/>
    <property type="match status" value="1"/>
</dbReference>
<evidence type="ECO:0000313" key="19">
    <source>
        <dbReference type="Proteomes" id="UP000066049"/>
    </source>
</evidence>
<keyword evidence="14 15" id="KW-0694">RNA-binding</keyword>
<keyword evidence="6 15" id="KW-0698">rRNA processing</keyword>
<reference evidence="19" key="1">
    <citation type="submission" date="2015-08" db="EMBL/GenBank/DDBJ databases">
        <title>Comparative genomics of the Campylobacter concisus group.</title>
        <authorList>
            <person name="Miller W.G."/>
            <person name="Yee E."/>
            <person name="Chapman M.H."/>
            <person name="Huynh S."/>
            <person name="Bono J.L."/>
            <person name="On S.L.W."/>
            <person name="St Leger J."/>
            <person name="Foster G."/>
            <person name="Parker C.T."/>
        </authorList>
    </citation>
    <scope>NUCLEOTIDE SEQUENCE [LARGE SCALE GENOMIC DNA]</scope>
    <source>
        <strain evidence="19">ATCC 33237</strain>
    </source>
</reference>
<dbReference type="SMART" id="SM00358">
    <property type="entry name" value="DSRM"/>
    <property type="match status" value="1"/>
</dbReference>
<dbReference type="SMART" id="SM00535">
    <property type="entry name" value="RIBOc"/>
    <property type="match status" value="1"/>
</dbReference>
<name>A0A0M3V1X9_9BACT</name>
<evidence type="ECO:0000256" key="13">
    <source>
        <dbReference type="ARBA" id="ARBA00022842"/>
    </source>
</evidence>
<dbReference type="EMBL" id="CP012541">
    <property type="protein sequence ID" value="ALF46752.1"/>
    <property type="molecule type" value="Genomic_DNA"/>
</dbReference>
<dbReference type="Pfam" id="PF00035">
    <property type="entry name" value="dsrm"/>
    <property type="match status" value="1"/>
</dbReference>
<protein>
    <recommendedName>
        <fullName evidence="15">Ribonuclease 3</fullName>
        <ecNumber evidence="15">3.1.26.3</ecNumber>
    </recommendedName>
    <alternativeName>
        <fullName evidence="15">Ribonuclease III</fullName>
        <shortName evidence="15">RNase III</shortName>
    </alternativeName>
</protein>
<dbReference type="GO" id="GO:0006364">
    <property type="term" value="P:rRNA processing"/>
    <property type="evidence" value="ECO:0007669"/>
    <property type="project" value="UniProtKB-UniRule"/>
</dbReference>
<dbReference type="PATRIC" id="fig|199.248.peg.22"/>
<dbReference type="FunFam" id="1.10.1520.10:FF:000001">
    <property type="entry name" value="Ribonuclease 3"/>
    <property type="match status" value="1"/>
</dbReference>
<evidence type="ECO:0000256" key="6">
    <source>
        <dbReference type="ARBA" id="ARBA00022552"/>
    </source>
</evidence>
<comment type="similarity">
    <text evidence="3">Belongs to the ribonuclease III family.</text>
</comment>
<feature type="domain" description="RNase III" evidence="17">
    <location>
        <begin position="4"/>
        <end position="127"/>
    </location>
</feature>
<dbReference type="CDD" id="cd10845">
    <property type="entry name" value="DSRM_RNAse_III_family"/>
    <property type="match status" value="1"/>
</dbReference>
<comment type="cofactor">
    <cofactor evidence="15">
        <name>Mg(2+)</name>
        <dbReference type="ChEBI" id="CHEBI:18420"/>
    </cofactor>
</comment>
<feature type="active site" evidence="15">
    <location>
        <position position="44"/>
    </location>
</feature>
<dbReference type="HAMAP" id="MF_00104">
    <property type="entry name" value="RNase_III"/>
    <property type="match status" value="1"/>
</dbReference>
<dbReference type="InterPro" id="IPR011907">
    <property type="entry name" value="RNase_III"/>
</dbReference>
<evidence type="ECO:0000256" key="8">
    <source>
        <dbReference type="ARBA" id="ARBA00022694"/>
    </source>
</evidence>
<dbReference type="SUPFAM" id="SSF54768">
    <property type="entry name" value="dsRNA-binding domain-like"/>
    <property type="match status" value="1"/>
</dbReference>
<dbReference type="GO" id="GO:0003725">
    <property type="term" value="F:double-stranded RNA binding"/>
    <property type="evidence" value="ECO:0007669"/>
    <property type="project" value="TreeGrafter"/>
</dbReference>
<dbReference type="Pfam" id="PF14622">
    <property type="entry name" value="Ribonucleas_3_3"/>
    <property type="match status" value="1"/>
</dbReference>
<feature type="binding site" evidence="15">
    <location>
        <position position="113"/>
    </location>
    <ligand>
        <name>Mg(2+)</name>
        <dbReference type="ChEBI" id="CHEBI:18420"/>
    </ligand>
</feature>
<feature type="binding site" evidence="15">
    <location>
        <position position="116"/>
    </location>
    <ligand>
        <name>Mg(2+)</name>
        <dbReference type="ChEBI" id="CHEBI:18420"/>
    </ligand>
</feature>
<keyword evidence="8 15" id="KW-0819">tRNA processing</keyword>
<dbReference type="PANTHER" id="PTHR11207:SF0">
    <property type="entry name" value="RIBONUCLEASE 3"/>
    <property type="match status" value="1"/>
</dbReference>
<dbReference type="PROSITE" id="PS50137">
    <property type="entry name" value="DS_RBD"/>
    <property type="match status" value="1"/>
</dbReference>
<keyword evidence="13 15" id="KW-0460">Magnesium</keyword>
<evidence type="ECO:0000256" key="3">
    <source>
        <dbReference type="ARBA" id="ARBA00010183"/>
    </source>
</evidence>
<dbReference type="InterPro" id="IPR036389">
    <property type="entry name" value="RNase_III_sf"/>
</dbReference>
<keyword evidence="5 15" id="KW-0963">Cytoplasm</keyword>
<evidence type="ECO:0000313" key="18">
    <source>
        <dbReference type="EMBL" id="ALF46752.1"/>
    </source>
</evidence>
<dbReference type="PANTHER" id="PTHR11207">
    <property type="entry name" value="RIBONUCLEASE III"/>
    <property type="match status" value="1"/>
</dbReference>
<evidence type="ECO:0000256" key="9">
    <source>
        <dbReference type="ARBA" id="ARBA00022722"/>
    </source>
</evidence>
<keyword evidence="9 15" id="KW-0540">Nuclease</keyword>
<feature type="active site" evidence="15">
    <location>
        <position position="116"/>
    </location>
</feature>
<feature type="binding site" evidence="15">
    <location>
        <position position="40"/>
    </location>
    <ligand>
        <name>Mg(2+)</name>
        <dbReference type="ChEBI" id="CHEBI:18420"/>
    </ligand>
</feature>
<dbReference type="NCBIfam" id="TIGR02191">
    <property type="entry name" value="RNaseIII"/>
    <property type="match status" value="1"/>
</dbReference>
<evidence type="ECO:0000256" key="4">
    <source>
        <dbReference type="ARBA" id="ARBA00011738"/>
    </source>
</evidence>
<dbReference type="Proteomes" id="UP000066049">
    <property type="component" value="Chromosome"/>
</dbReference>
<dbReference type="GO" id="GO:0042802">
    <property type="term" value="F:identical protein binding"/>
    <property type="evidence" value="ECO:0007669"/>
    <property type="project" value="UniProtKB-ARBA"/>
</dbReference>
<keyword evidence="10 15" id="KW-0479">Metal-binding</keyword>